<dbReference type="Proteomes" id="UP001589627">
    <property type="component" value="Unassembled WGS sequence"/>
</dbReference>
<dbReference type="CDD" id="cd07389">
    <property type="entry name" value="MPP_PhoD"/>
    <property type="match status" value="1"/>
</dbReference>
<dbReference type="SUPFAM" id="SSF56300">
    <property type="entry name" value="Metallo-dependent phosphatases"/>
    <property type="match status" value="1"/>
</dbReference>
<dbReference type="PANTHER" id="PTHR43606">
    <property type="entry name" value="PHOSPHATASE, PUTATIVE (AFU_ORTHOLOGUE AFUA_6G08710)-RELATED"/>
    <property type="match status" value="1"/>
</dbReference>
<dbReference type="InterPro" id="IPR038607">
    <property type="entry name" value="PhoD-like_sf"/>
</dbReference>
<evidence type="ECO:0000259" key="1">
    <source>
        <dbReference type="Pfam" id="PF09423"/>
    </source>
</evidence>
<dbReference type="InterPro" id="IPR052900">
    <property type="entry name" value="Phospholipid_Metab_Enz"/>
</dbReference>
<dbReference type="Gene3D" id="3.60.21.70">
    <property type="entry name" value="PhoD-like phosphatase"/>
    <property type="match status" value="1"/>
</dbReference>
<dbReference type="Pfam" id="PF16655">
    <property type="entry name" value="PhoD_N"/>
    <property type="match status" value="1"/>
</dbReference>
<dbReference type="PROSITE" id="PS51318">
    <property type="entry name" value="TAT"/>
    <property type="match status" value="1"/>
</dbReference>
<dbReference type="InterPro" id="IPR018946">
    <property type="entry name" value="PhoD-like_MPP"/>
</dbReference>
<dbReference type="InterPro" id="IPR032093">
    <property type="entry name" value="PhoD_N"/>
</dbReference>
<sequence>MGTLDRRSFLSYGLAAGGGAALLGTGPYAAALVRSGRPRLTHGVQSGDMSADGAVVWTRADRPSRMLVDVSTRPDFRHFSTVRGPLLTPDTDLTGKVRLNGLPAGRPIHYRVRAADPHDASLVSAPVSGTFGTAPRTRRDVSFVWSGDLAGQGFGINPDIGGYRIFKAIQATDPDFFLCNGDHWYADDPIEPSVTLPDGRIYRNLTSPEKAKVAETLAEYRGQHKYNLMDDNLRAFAAAVPQINQWDDHETHNNWYPGEILDDANYTEKRTDVLSARARQAFFEYVPITQRPHDDGRIYRRIPYGPLLDVFVLDMRTYRDANGPDDQTTDDQGIMGARQAEWLKRSLAESRATWKVVAADMPLSLVVPDADRIEAVSQGDNGAPLGRELQIADVLSSIKKNRVRNVVWITTDVHYTAAHYYDPAKAAFKDFDPFWEFVSGPLNAGAFGPNTLDLTFGPTVKFQSVPPQANTSPLEGYQFFGEIAINGESGELTTNLHDYTGKVLWKVTLPPKRP</sequence>
<dbReference type="EMBL" id="JBHLZP010000049">
    <property type="protein sequence ID" value="MFB9832441.1"/>
    <property type="molecule type" value="Genomic_DNA"/>
</dbReference>
<dbReference type="PANTHER" id="PTHR43606:SF1">
    <property type="entry name" value="PHOD-LIKE PHOSPHATASE METALLOPHOSPHATASE DOMAIN-CONTAINING PROTEIN"/>
    <property type="match status" value="1"/>
</dbReference>
<evidence type="ECO:0000313" key="3">
    <source>
        <dbReference type="EMBL" id="MFB9832441.1"/>
    </source>
</evidence>
<reference evidence="3 4" key="1">
    <citation type="submission" date="2024-09" db="EMBL/GenBank/DDBJ databases">
        <authorList>
            <person name="Sun Q."/>
            <person name="Mori K."/>
        </authorList>
    </citation>
    <scope>NUCLEOTIDE SEQUENCE [LARGE SCALE GENOMIC DNA]</scope>
    <source>
        <strain evidence="3 4">TBRC 0563</strain>
    </source>
</reference>
<comment type="caution">
    <text evidence="3">The sequence shown here is derived from an EMBL/GenBank/DDBJ whole genome shotgun (WGS) entry which is preliminary data.</text>
</comment>
<protein>
    <submittedName>
        <fullName evidence="3">Alkaline phosphatase D family protein</fullName>
    </submittedName>
</protein>
<dbReference type="InterPro" id="IPR006311">
    <property type="entry name" value="TAT_signal"/>
</dbReference>
<dbReference type="Pfam" id="PF09423">
    <property type="entry name" value="PhoD"/>
    <property type="match status" value="1"/>
</dbReference>
<dbReference type="InterPro" id="IPR029052">
    <property type="entry name" value="Metallo-depent_PP-like"/>
</dbReference>
<evidence type="ECO:0000259" key="2">
    <source>
        <dbReference type="Pfam" id="PF16655"/>
    </source>
</evidence>
<accession>A0ABV5YD16</accession>
<evidence type="ECO:0000313" key="4">
    <source>
        <dbReference type="Proteomes" id="UP001589627"/>
    </source>
</evidence>
<proteinExistence type="predicted"/>
<organism evidence="3 4">
    <name type="scientific">Actinoallomurus acaciae</name>
    <dbReference type="NCBI Taxonomy" id="502577"/>
    <lineage>
        <taxon>Bacteria</taxon>
        <taxon>Bacillati</taxon>
        <taxon>Actinomycetota</taxon>
        <taxon>Actinomycetes</taxon>
        <taxon>Streptosporangiales</taxon>
        <taxon>Thermomonosporaceae</taxon>
        <taxon>Actinoallomurus</taxon>
    </lineage>
</organism>
<dbReference type="Gene3D" id="2.60.40.380">
    <property type="entry name" value="Purple acid phosphatase-like, N-terminal"/>
    <property type="match status" value="1"/>
</dbReference>
<gene>
    <name evidence="3" type="ORF">ACFFNX_09600</name>
</gene>
<dbReference type="RefSeq" id="WP_378198205.1">
    <property type="nucleotide sequence ID" value="NZ_JBHLZP010000049.1"/>
</dbReference>
<keyword evidence="4" id="KW-1185">Reference proteome</keyword>
<name>A0ABV5YD16_9ACTN</name>
<feature type="domain" description="Phospholipase D N-terminal" evidence="2">
    <location>
        <begin position="42"/>
        <end position="120"/>
    </location>
</feature>
<feature type="domain" description="PhoD-like phosphatase metallophosphatase" evidence="1">
    <location>
        <begin position="149"/>
        <end position="495"/>
    </location>
</feature>